<sequence length="241" mass="26498">MSVADGLNSEIAVTLDTCVGRVFVKGLRSDHPRVWTQQREAAINPYVAPIAPRLLWTISDEQWNLLGYEYIEGRRATYDPRSGDLPLVAEALTTLWGVQAPAGVDLKEIGQRLAAYLDGPDDAELLNGDALLHTDWHPDNVLIVEGAARVVDWAWPTRGASWIDTAYWVIWLVAAGHDPVDAELWAAKVPAWSTATGDALKVFAKAQARLWAEIAEDAPDIAWMCDLADAAGRWAAYRQNG</sequence>
<evidence type="ECO:0000313" key="1">
    <source>
        <dbReference type="EMBL" id="MEB8338034.1"/>
    </source>
</evidence>
<accession>A0ABU6F202</accession>
<dbReference type="Proteomes" id="UP001354931">
    <property type="component" value="Unassembled WGS sequence"/>
</dbReference>
<protein>
    <submittedName>
        <fullName evidence="1">Aminoglycoside phosphotransferase</fullName>
    </submittedName>
</protein>
<dbReference type="RefSeq" id="WP_326015751.1">
    <property type="nucleotide sequence ID" value="NZ_JAOZYC010000088.1"/>
</dbReference>
<proteinExistence type="predicted"/>
<dbReference type="InterPro" id="IPR011009">
    <property type="entry name" value="Kinase-like_dom_sf"/>
</dbReference>
<gene>
    <name evidence="1" type="ORF">OKJ99_11030</name>
</gene>
<dbReference type="EMBL" id="JAOZYC010000088">
    <property type="protein sequence ID" value="MEB8338034.1"/>
    <property type="molecule type" value="Genomic_DNA"/>
</dbReference>
<name>A0ABU6F202_9ACTN</name>
<keyword evidence="2" id="KW-1185">Reference proteome</keyword>
<dbReference type="SUPFAM" id="SSF56112">
    <property type="entry name" value="Protein kinase-like (PK-like)"/>
    <property type="match status" value="1"/>
</dbReference>
<evidence type="ECO:0000313" key="2">
    <source>
        <dbReference type="Proteomes" id="UP001354931"/>
    </source>
</evidence>
<reference evidence="1 2" key="1">
    <citation type="submission" date="2022-10" db="EMBL/GenBank/DDBJ databases">
        <authorList>
            <person name="Xie J."/>
            <person name="Shen N."/>
        </authorList>
    </citation>
    <scope>NUCLEOTIDE SEQUENCE [LARGE SCALE GENOMIC DNA]</scope>
    <source>
        <strain evidence="1 2">YIM65594</strain>
    </source>
</reference>
<comment type="caution">
    <text evidence="1">The sequence shown here is derived from an EMBL/GenBank/DDBJ whole genome shotgun (WGS) entry which is preliminary data.</text>
</comment>
<organism evidence="1 2">
    <name type="scientific">Streptomyces endophyticus</name>
    <dbReference type="NCBI Taxonomy" id="714166"/>
    <lineage>
        <taxon>Bacteria</taxon>
        <taxon>Bacillati</taxon>
        <taxon>Actinomycetota</taxon>
        <taxon>Actinomycetes</taxon>
        <taxon>Kitasatosporales</taxon>
        <taxon>Streptomycetaceae</taxon>
        <taxon>Streptomyces</taxon>
    </lineage>
</organism>